<dbReference type="Pfam" id="PF20251">
    <property type="entry name" value="Big_14"/>
    <property type="match status" value="1"/>
</dbReference>
<keyword evidence="1" id="KW-1133">Transmembrane helix</keyword>
<dbReference type="AlphaFoldDB" id="A0A4R1MJG8"/>
<organism evidence="3 4">
    <name type="scientific">Natranaerovirga hydrolytica</name>
    <dbReference type="NCBI Taxonomy" id="680378"/>
    <lineage>
        <taxon>Bacteria</taxon>
        <taxon>Bacillati</taxon>
        <taxon>Bacillota</taxon>
        <taxon>Clostridia</taxon>
        <taxon>Lachnospirales</taxon>
        <taxon>Natranaerovirgaceae</taxon>
        <taxon>Natranaerovirga</taxon>
    </lineage>
</organism>
<evidence type="ECO:0000313" key="4">
    <source>
        <dbReference type="Proteomes" id="UP000294545"/>
    </source>
</evidence>
<proteinExistence type="predicted"/>
<dbReference type="RefSeq" id="WP_132282504.1">
    <property type="nucleotide sequence ID" value="NZ_SMGQ01000013.1"/>
</dbReference>
<gene>
    <name evidence="3" type="ORF">EDC19_1788</name>
</gene>
<evidence type="ECO:0000256" key="1">
    <source>
        <dbReference type="SAM" id="Phobius"/>
    </source>
</evidence>
<feature type="transmembrane region" description="Helical" evidence="1">
    <location>
        <begin position="6"/>
        <end position="26"/>
    </location>
</feature>
<sequence>MKKSYIIIILVTCISILALFAVKHFYHKHNVELSIAGDGDVKICIQDDILLKSTEALLITIKNVNKETMAFGLDYEIQIKNNGTWLQYYKPENIDDPLISLSKGESYEKKFIWMTV</sequence>
<keyword evidence="1" id="KW-0472">Membrane</keyword>
<evidence type="ECO:0000259" key="2">
    <source>
        <dbReference type="Pfam" id="PF20251"/>
    </source>
</evidence>
<comment type="caution">
    <text evidence="3">The sequence shown here is derived from an EMBL/GenBank/DDBJ whole genome shotgun (WGS) entry which is preliminary data.</text>
</comment>
<dbReference type="EMBL" id="SMGQ01000013">
    <property type="protein sequence ID" value="TCK92637.1"/>
    <property type="molecule type" value="Genomic_DNA"/>
</dbReference>
<keyword evidence="1" id="KW-0812">Transmembrane</keyword>
<dbReference type="Proteomes" id="UP000294545">
    <property type="component" value="Unassembled WGS sequence"/>
</dbReference>
<protein>
    <recommendedName>
        <fullName evidence="2">Bacterial Ig-like domain-containing protein</fullName>
    </recommendedName>
</protein>
<evidence type="ECO:0000313" key="3">
    <source>
        <dbReference type="EMBL" id="TCK92637.1"/>
    </source>
</evidence>
<accession>A0A4R1MJG8</accession>
<keyword evidence="4" id="KW-1185">Reference proteome</keyword>
<dbReference type="InterPro" id="IPR046878">
    <property type="entry name" value="Big_14"/>
</dbReference>
<feature type="domain" description="Bacterial Ig-like" evidence="2">
    <location>
        <begin position="41"/>
        <end position="113"/>
    </location>
</feature>
<reference evidence="3 4" key="1">
    <citation type="submission" date="2019-03" db="EMBL/GenBank/DDBJ databases">
        <title>Genomic Encyclopedia of Type Strains, Phase IV (KMG-IV): sequencing the most valuable type-strain genomes for metagenomic binning, comparative biology and taxonomic classification.</title>
        <authorList>
            <person name="Goeker M."/>
        </authorList>
    </citation>
    <scope>NUCLEOTIDE SEQUENCE [LARGE SCALE GENOMIC DNA]</scope>
    <source>
        <strain evidence="3 4">DSM 24176</strain>
    </source>
</reference>
<name>A0A4R1MJG8_9FIRM</name>